<evidence type="ECO:0000313" key="3">
    <source>
        <dbReference type="EMBL" id="ESO93111.1"/>
    </source>
</evidence>
<sequence>MSKPFNSGLAPETSERIYKQLLNVGTPTVKKTSVRGKINKRPAFSSGKLKGPEQDSDLLPLEFYNFHYNTSPRNGTLRDENVHDLRKHNTSPCPSTEENVEEDSMVKMLKIRATSAYVRNPECYQRNPEFFMSCTPTERRNMSNQKPVVWNHSHQALRLDKEWAAKAQCRATKRHSELVKHRTDKMYILNGAALGLKNRYSIPDGETQHLKELSLARHELRNELREAREIHNRSRNISALRSRSRTESVKLPRLSAKSKDLVTDSNSMVPSIYSNTQSNDFGRKQSKTGCITVEGTQHPVDKQNDEMKAETAEKQRVVAADGDEEEHTAVDKASDMKLASEEDNPNQPVPEESSSSDSEHDDPEENDVAVNQAFNECTTSDVDLANNIDIEMTNNTGIDTTVLQNTDDPTNNQYDEETEAALQFYGEVEDEDEHADDDADRLSI</sequence>
<reference evidence="3 4" key="1">
    <citation type="journal article" date="2013" name="Nature">
        <title>Insights into bilaterian evolution from three spiralian genomes.</title>
        <authorList>
            <person name="Simakov O."/>
            <person name="Marletaz F."/>
            <person name="Cho S.J."/>
            <person name="Edsinger-Gonzales E."/>
            <person name="Havlak P."/>
            <person name="Hellsten U."/>
            <person name="Kuo D.H."/>
            <person name="Larsson T."/>
            <person name="Lv J."/>
            <person name="Arendt D."/>
            <person name="Savage R."/>
            <person name="Osoegawa K."/>
            <person name="de Jong P."/>
            <person name="Grimwood J."/>
            <person name="Chapman J.A."/>
            <person name="Shapiro H."/>
            <person name="Aerts A."/>
            <person name="Otillar R.P."/>
            <person name="Terry A.Y."/>
            <person name="Boore J.L."/>
            <person name="Grigoriev I.V."/>
            <person name="Lindberg D.R."/>
            <person name="Seaver E.C."/>
            <person name="Weisblat D.A."/>
            <person name="Putnam N.H."/>
            <person name="Rokhsar D.S."/>
        </authorList>
    </citation>
    <scope>NUCLEOTIDE SEQUENCE [LARGE SCALE GENOMIC DNA]</scope>
</reference>
<dbReference type="AlphaFoldDB" id="V4AI61"/>
<name>V4AI61_LOTGI</name>
<dbReference type="CTD" id="20249062"/>
<feature type="region of interest" description="Disordered" evidence="2">
    <location>
        <begin position="28"/>
        <end position="52"/>
    </location>
</feature>
<accession>V4AI61</accession>
<feature type="compositionally biased region" description="Basic and acidic residues" evidence="2">
    <location>
        <begin position="327"/>
        <end position="340"/>
    </location>
</feature>
<feature type="region of interest" description="Disordered" evidence="2">
    <location>
        <begin position="294"/>
        <end position="366"/>
    </location>
</feature>
<dbReference type="Proteomes" id="UP000030746">
    <property type="component" value="Unassembled WGS sequence"/>
</dbReference>
<evidence type="ECO:0000313" key="4">
    <source>
        <dbReference type="Proteomes" id="UP000030746"/>
    </source>
</evidence>
<dbReference type="EMBL" id="KB201977">
    <property type="protein sequence ID" value="ESO93111.1"/>
    <property type="molecule type" value="Genomic_DNA"/>
</dbReference>
<gene>
    <name evidence="3" type="ORF">LOTGIDRAFT_232842</name>
</gene>
<dbReference type="KEGG" id="lgi:LOTGIDRAFT_232842"/>
<keyword evidence="1" id="KW-0175">Coiled coil</keyword>
<feature type="coiled-coil region" evidence="1">
    <location>
        <begin position="210"/>
        <end position="237"/>
    </location>
</feature>
<proteinExistence type="predicted"/>
<dbReference type="GeneID" id="20249062"/>
<dbReference type="RefSeq" id="XP_009056311.1">
    <property type="nucleotide sequence ID" value="XM_009058063.1"/>
</dbReference>
<protein>
    <submittedName>
        <fullName evidence="3">Uncharacterized protein</fullName>
    </submittedName>
</protein>
<dbReference type="HOGENOM" id="CLU_617200_0_0_1"/>
<evidence type="ECO:0000256" key="2">
    <source>
        <dbReference type="SAM" id="MobiDB-lite"/>
    </source>
</evidence>
<organism evidence="3 4">
    <name type="scientific">Lottia gigantea</name>
    <name type="common">Giant owl limpet</name>
    <dbReference type="NCBI Taxonomy" id="225164"/>
    <lineage>
        <taxon>Eukaryota</taxon>
        <taxon>Metazoa</taxon>
        <taxon>Spiralia</taxon>
        <taxon>Lophotrochozoa</taxon>
        <taxon>Mollusca</taxon>
        <taxon>Gastropoda</taxon>
        <taxon>Patellogastropoda</taxon>
        <taxon>Lottioidea</taxon>
        <taxon>Lottiidae</taxon>
        <taxon>Lottia</taxon>
    </lineage>
</organism>
<dbReference type="STRING" id="225164.V4AI61"/>
<keyword evidence="4" id="KW-1185">Reference proteome</keyword>
<feature type="compositionally biased region" description="Basic and acidic residues" evidence="2">
    <location>
        <begin position="299"/>
        <end position="316"/>
    </location>
</feature>
<dbReference type="OrthoDB" id="10072401at2759"/>
<evidence type="ECO:0000256" key="1">
    <source>
        <dbReference type="SAM" id="Coils"/>
    </source>
</evidence>